<comment type="caution">
    <text evidence="6">The sequence shown here is derived from an EMBL/GenBank/DDBJ whole genome shotgun (WGS) entry which is preliminary data.</text>
</comment>
<evidence type="ECO:0000256" key="3">
    <source>
        <dbReference type="ARBA" id="ARBA00022801"/>
    </source>
</evidence>
<dbReference type="EMBL" id="LWLG01000002">
    <property type="protein sequence ID" value="OAQ21347.1"/>
    <property type="molecule type" value="Genomic_DNA"/>
</dbReference>
<sequence length="236" mass="26328">MERLTLHEVEALAHKEIPVLIPFGSVEEHGPHLPLATDVYTIYRVAEMASREIPLLVAPPVYYGLCRSTADHPGTISIRGTVLRALTLDILSAFYRQGFKKFLLLSGHAGGTHMAFILDAAEEFQGLKDDVVMVVASIIDLIKDCALDLIETPDDSHAGEWETSMIQYFYPELVKGKGKAEYPKFPKFQVVRNKKRYWPGGVWGDPGKASPEKGQILAERLAEKIILLAKELEEEV</sequence>
<keyword evidence="7" id="KW-1185">Reference proteome</keyword>
<comment type="cofactor">
    <cofactor evidence="1">
        <name>Zn(2+)</name>
        <dbReference type="ChEBI" id="CHEBI:29105"/>
    </cofactor>
</comment>
<dbReference type="PANTHER" id="PTHR35005:SF1">
    <property type="entry name" value="2-AMINO-5-FORMYLAMINO-6-RIBOSYLAMINOPYRIMIDIN-4(3H)-ONE 5'-MONOPHOSPHATE DEFORMYLASE"/>
    <property type="match status" value="1"/>
</dbReference>
<proteinExistence type="inferred from homology"/>
<gene>
    <name evidence="6" type="ORF">TDIS_0568</name>
</gene>
<evidence type="ECO:0000256" key="1">
    <source>
        <dbReference type="ARBA" id="ARBA00001947"/>
    </source>
</evidence>
<evidence type="ECO:0000313" key="6">
    <source>
        <dbReference type="EMBL" id="OAQ21347.1"/>
    </source>
</evidence>
<dbReference type="InterPro" id="IPR003785">
    <property type="entry name" value="Creatininase/forma_Hydrolase"/>
</dbReference>
<dbReference type="PANTHER" id="PTHR35005">
    <property type="entry name" value="3-DEHYDRO-SCYLLO-INOSOSE HYDROLASE"/>
    <property type="match status" value="1"/>
</dbReference>
<evidence type="ECO:0000256" key="5">
    <source>
        <dbReference type="ARBA" id="ARBA00024029"/>
    </source>
</evidence>
<dbReference type="PATRIC" id="fig|999894.6.peg.568"/>
<dbReference type="GO" id="GO:0047789">
    <property type="term" value="F:creatininase activity"/>
    <property type="evidence" value="ECO:0007669"/>
    <property type="project" value="UniProtKB-EC"/>
</dbReference>
<evidence type="ECO:0000313" key="7">
    <source>
        <dbReference type="Proteomes" id="UP000078390"/>
    </source>
</evidence>
<accession>A0A179D5L4</accession>
<dbReference type="EC" id="3.5.2.10" evidence="6"/>
<dbReference type="Proteomes" id="UP000078390">
    <property type="component" value="Unassembled WGS sequence"/>
</dbReference>
<keyword evidence="2" id="KW-0479">Metal-binding</keyword>
<keyword evidence="4" id="KW-0862">Zinc</keyword>
<dbReference type="Pfam" id="PF02633">
    <property type="entry name" value="Creatininase"/>
    <property type="match status" value="1"/>
</dbReference>
<protein>
    <submittedName>
        <fullName evidence="6">Creatinine amidohydrolase</fullName>
        <ecNumber evidence="6">3.5.2.10</ecNumber>
    </submittedName>
</protein>
<evidence type="ECO:0000256" key="4">
    <source>
        <dbReference type="ARBA" id="ARBA00022833"/>
    </source>
</evidence>
<dbReference type="Gene3D" id="3.40.50.10310">
    <property type="entry name" value="Creatininase"/>
    <property type="match status" value="1"/>
</dbReference>
<dbReference type="SUPFAM" id="SSF102215">
    <property type="entry name" value="Creatininase"/>
    <property type="match status" value="1"/>
</dbReference>
<dbReference type="GO" id="GO:0009231">
    <property type="term" value="P:riboflavin biosynthetic process"/>
    <property type="evidence" value="ECO:0007669"/>
    <property type="project" value="TreeGrafter"/>
</dbReference>
<dbReference type="STRING" id="999894.TDIS_0568"/>
<dbReference type="InterPro" id="IPR024087">
    <property type="entry name" value="Creatininase-like_sf"/>
</dbReference>
<evidence type="ECO:0000256" key="2">
    <source>
        <dbReference type="ARBA" id="ARBA00022723"/>
    </source>
</evidence>
<name>A0A179D5L4_9BACT</name>
<reference evidence="6 7" key="1">
    <citation type="submission" date="2016-04" db="EMBL/GenBank/DDBJ databases">
        <title>Genome analysis of Thermosulfurimonas dismutans, the first thermophilic sulfur-disproportionating bacterium of the phylum Thermodesulfobacteria.</title>
        <authorList>
            <person name="Mardanov A.V."/>
            <person name="Beletsky A.V."/>
            <person name="Kadnikov V.V."/>
            <person name="Slobodkin A.I."/>
            <person name="Ravin N.V."/>
        </authorList>
    </citation>
    <scope>NUCLEOTIDE SEQUENCE [LARGE SCALE GENOMIC DNA]</scope>
    <source>
        <strain evidence="6 7">S95</strain>
    </source>
</reference>
<dbReference type="AlphaFoldDB" id="A0A179D5L4"/>
<organism evidence="6 7">
    <name type="scientific">Thermosulfurimonas dismutans</name>
    <dbReference type="NCBI Taxonomy" id="999894"/>
    <lineage>
        <taxon>Bacteria</taxon>
        <taxon>Pseudomonadati</taxon>
        <taxon>Thermodesulfobacteriota</taxon>
        <taxon>Thermodesulfobacteria</taxon>
        <taxon>Thermodesulfobacteriales</taxon>
        <taxon>Thermodesulfobacteriaceae</taxon>
        <taxon>Thermosulfurimonas</taxon>
    </lineage>
</organism>
<keyword evidence="3 6" id="KW-0378">Hydrolase</keyword>
<dbReference type="GO" id="GO:0046872">
    <property type="term" value="F:metal ion binding"/>
    <property type="evidence" value="ECO:0007669"/>
    <property type="project" value="UniProtKB-KW"/>
</dbReference>
<comment type="similarity">
    <text evidence="5">Belongs to the creatininase superfamily.</text>
</comment>
<dbReference type="GO" id="GO:0016811">
    <property type="term" value="F:hydrolase activity, acting on carbon-nitrogen (but not peptide) bonds, in linear amides"/>
    <property type="evidence" value="ECO:0007669"/>
    <property type="project" value="TreeGrafter"/>
</dbReference>